<feature type="domain" description="TNT" evidence="1">
    <location>
        <begin position="210"/>
        <end position="306"/>
    </location>
</feature>
<dbReference type="InterPro" id="IPR025331">
    <property type="entry name" value="TNT"/>
</dbReference>
<dbReference type="OrthoDB" id="2923349at2759"/>
<gene>
    <name evidence="2" type="ORF">HETSPECPRED_002203</name>
</gene>
<sequence>MFSKSVQEMIYDLSFYDPCFSQSIDQYLFALKRSYFQTRRDNSLFEYSRALRGYKIYEERVYWQHQILSQHVEHNATESLRGLAVLDLNIGSSGELLGETDDHLGKLAYNWSLFPLAPVPTPTQCDCRGTNDTGPAGSNYVCNDPRLGPLQLPTVFPLLSFVSDYDRFGGRAPGQFLAKWTDPKTGYFSYPPQDGFQLDVEGKPIKGKMTLAVGAEVDRFGSEYGKFVSAADSPYDQRALPPANLDTPPDTPDYPYNYHVYTVNKTLNVIGGPIAPWFGQPGLGAQFYIGDTGNVLQLIEQGYLVRHHKSEIAPGPGSGGGCW</sequence>
<comment type="caution">
    <text evidence="2">The sequence shown here is derived from an EMBL/GenBank/DDBJ whole genome shotgun (WGS) entry which is preliminary data.</text>
</comment>
<dbReference type="InterPro" id="IPR053024">
    <property type="entry name" value="Fungal_surface_NADase"/>
</dbReference>
<evidence type="ECO:0000313" key="2">
    <source>
        <dbReference type="EMBL" id="CAF9940207.1"/>
    </source>
</evidence>
<dbReference type="Pfam" id="PF14021">
    <property type="entry name" value="TNT"/>
    <property type="match status" value="1"/>
</dbReference>
<protein>
    <recommendedName>
        <fullName evidence="1">TNT domain-containing protein</fullName>
    </recommendedName>
</protein>
<reference evidence="2" key="1">
    <citation type="submission" date="2021-03" db="EMBL/GenBank/DDBJ databases">
        <authorList>
            <person name="Tagirdzhanova G."/>
        </authorList>
    </citation>
    <scope>NUCLEOTIDE SEQUENCE</scope>
</reference>
<dbReference type="AlphaFoldDB" id="A0A8H3J3S9"/>
<evidence type="ECO:0000313" key="3">
    <source>
        <dbReference type="Proteomes" id="UP000664521"/>
    </source>
</evidence>
<organism evidence="2 3">
    <name type="scientific">Heterodermia speciosa</name>
    <dbReference type="NCBI Taxonomy" id="116794"/>
    <lineage>
        <taxon>Eukaryota</taxon>
        <taxon>Fungi</taxon>
        <taxon>Dikarya</taxon>
        <taxon>Ascomycota</taxon>
        <taxon>Pezizomycotina</taxon>
        <taxon>Lecanoromycetes</taxon>
        <taxon>OSLEUM clade</taxon>
        <taxon>Lecanoromycetidae</taxon>
        <taxon>Caliciales</taxon>
        <taxon>Physciaceae</taxon>
        <taxon>Heterodermia</taxon>
    </lineage>
</organism>
<dbReference type="PANTHER" id="PTHR42059">
    <property type="entry name" value="TNT DOMAIN-CONTAINING PROTEIN"/>
    <property type="match status" value="1"/>
</dbReference>
<accession>A0A8H3J3S9</accession>
<keyword evidence="3" id="KW-1185">Reference proteome</keyword>
<proteinExistence type="predicted"/>
<evidence type="ECO:0000259" key="1">
    <source>
        <dbReference type="Pfam" id="PF14021"/>
    </source>
</evidence>
<dbReference type="EMBL" id="CAJPDS010000147">
    <property type="protein sequence ID" value="CAF9940207.1"/>
    <property type="molecule type" value="Genomic_DNA"/>
</dbReference>
<name>A0A8H3J3S9_9LECA</name>
<dbReference type="GO" id="GO:0050135">
    <property type="term" value="F:NADP+ nucleosidase activity"/>
    <property type="evidence" value="ECO:0007669"/>
    <property type="project" value="InterPro"/>
</dbReference>
<dbReference type="Proteomes" id="UP000664521">
    <property type="component" value="Unassembled WGS sequence"/>
</dbReference>
<dbReference type="PANTHER" id="PTHR42059:SF1">
    <property type="entry name" value="TNT DOMAIN-CONTAINING PROTEIN"/>
    <property type="match status" value="1"/>
</dbReference>